<dbReference type="Proteomes" id="UP000182373">
    <property type="component" value="Chromosome"/>
</dbReference>
<sequence>MTVSWNRDEEDRSMSRHATALETVRVIVPDEAVYAYEAAFQTVCGNVGLWLDEDTGLWHIEGVRERGTPGLDQALALARLASGTDAEIIRTETPADGWLARTYESFPEQLVGRRFAVRGTHLNGPDTPGRITLRLDAGVAFGSGEHGSTRGCLLALEQLVAKASPKRRVIDLGTGSGILAMAAARLIKPHPVRVLAADIEPWSVRTAQQNAVLNRVSRRLDCLVSDGWKRRPIRAKAPYDLIFANILARPLCGMAYHLAQSLEPGGHVILAGLLATQMRMVLAAYRRQGLVLWKAIPQGHWMTLILHKRPVTSLEKAVSAA</sequence>
<proteinExistence type="predicted"/>
<dbReference type="EMBL" id="CP018191">
    <property type="protein sequence ID" value="APH53430.1"/>
    <property type="molecule type" value="Genomic_DNA"/>
</dbReference>
<evidence type="ECO:0000256" key="2">
    <source>
        <dbReference type="ARBA" id="ARBA00022679"/>
    </source>
</evidence>
<dbReference type="GO" id="GO:0032259">
    <property type="term" value="P:methylation"/>
    <property type="evidence" value="ECO:0007669"/>
    <property type="project" value="UniProtKB-KW"/>
</dbReference>
<dbReference type="GO" id="GO:0005840">
    <property type="term" value="C:ribosome"/>
    <property type="evidence" value="ECO:0007669"/>
    <property type="project" value="UniProtKB-KW"/>
</dbReference>
<accession>A0AAC9KCJ4</accession>
<evidence type="ECO:0000313" key="4">
    <source>
        <dbReference type="Proteomes" id="UP000182373"/>
    </source>
</evidence>
<evidence type="ECO:0000313" key="3">
    <source>
        <dbReference type="EMBL" id="APH53430.1"/>
    </source>
</evidence>
<dbReference type="Gene3D" id="3.40.50.150">
    <property type="entry name" value="Vaccinia Virus protein VP39"/>
    <property type="match status" value="1"/>
</dbReference>
<dbReference type="EC" id="2.1.1.-" evidence="3"/>
<keyword evidence="3" id="KW-0687">Ribonucleoprotein</keyword>
<gene>
    <name evidence="3" type="ORF">GbCGDNIH9_0208</name>
</gene>
<dbReference type="SUPFAM" id="SSF53335">
    <property type="entry name" value="S-adenosyl-L-methionine-dependent methyltransferases"/>
    <property type="match status" value="1"/>
</dbReference>
<dbReference type="PANTHER" id="PTHR43648:SF1">
    <property type="entry name" value="ELECTRON TRANSFER FLAVOPROTEIN BETA SUBUNIT LYSINE METHYLTRANSFERASE"/>
    <property type="match status" value="1"/>
</dbReference>
<keyword evidence="3" id="KW-0689">Ribosomal protein</keyword>
<keyword evidence="1 3" id="KW-0489">Methyltransferase</keyword>
<protein>
    <submittedName>
        <fullName evidence="3">Ribosomal protein L11 methyltransferase</fullName>
        <ecNumber evidence="3">2.1.1.-</ecNumber>
    </submittedName>
</protein>
<reference evidence="4" key="1">
    <citation type="submission" date="2016-11" db="EMBL/GenBank/DDBJ databases">
        <title>Comparative genomic and phenotypic analysis of Granulibacter bethesdensis clinical isolates from patients with chronic granulomatous disease.</title>
        <authorList>
            <person name="Zarember K.A."/>
            <person name="Porcella S.F."/>
            <person name="Chu J."/>
            <person name="Ding L."/>
            <person name="Dahlstrom E."/>
            <person name="Barbian K."/>
            <person name="Martens C."/>
            <person name="Sykora L."/>
            <person name="Kramer S."/>
            <person name="Pettinato A.M."/>
            <person name="Hong H."/>
            <person name="Wald G."/>
            <person name="Berg L.J."/>
            <person name="Rogge L.S."/>
            <person name="Greenberg D.E."/>
            <person name="Falcone E.L."/>
            <person name="Neves J.F."/>
            <person name="Simoes M.J."/>
            <person name="Casal M."/>
            <person name="Rodriguez-Lopez F.C."/>
            <person name="Zelazny A."/>
            <person name="Gallin J.I."/>
            <person name="Holland S.M."/>
        </authorList>
    </citation>
    <scope>NUCLEOTIDE SEQUENCE [LARGE SCALE GENOMIC DNA]</scope>
    <source>
        <strain evidence="4">NIH9.1</strain>
    </source>
</reference>
<dbReference type="GO" id="GO:0008276">
    <property type="term" value="F:protein methyltransferase activity"/>
    <property type="evidence" value="ECO:0007669"/>
    <property type="project" value="TreeGrafter"/>
</dbReference>
<keyword evidence="2 3" id="KW-0808">Transferase</keyword>
<dbReference type="InterPro" id="IPR029063">
    <property type="entry name" value="SAM-dependent_MTases_sf"/>
</dbReference>
<dbReference type="CDD" id="cd02440">
    <property type="entry name" value="AdoMet_MTases"/>
    <property type="match status" value="1"/>
</dbReference>
<name>A0AAC9KCJ4_9PROT</name>
<dbReference type="PANTHER" id="PTHR43648">
    <property type="entry name" value="ELECTRON TRANSFER FLAVOPROTEIN BETA SUBUNIT LYSINE METHYLTRANSFERASE"/>
    <property type="match status" value="1"/>
</dbReference>
<organism evidence="3 4">
    <name type="scientific">Granulibacter bethesdensis</name>
    <dbReference type="NCBI Taxonomy" id="364410"/>
    <lineage>
        <taxon>Bacteria</taxon>
        <taxon>Pseudomonadati</taxon>
        <taxon>Pseudomonadota</taxon>
        <taxon>Alphaproteobacteria</taxon>
        <taxon>Acetobacterales</taxon>
        <taxon>Acetobacteraceae</taxon>
        <taxon>Granulibacter</taxon>
    </lineage>
</organism>
<dbReference type="AlphaFoldDB" id="A0AAC9KCJ4"/>
<evidence type="ECO:0000256" key="1">
    <source>
        <dbReference type="ARBA" id="ARBA00022603"/>
    </source>
</evidence>
<dbReference type="InterPro" id="IPR050078">
    <property type="entry name" value="Ribosomal_L11_MeTrfase_PrmA"/>
</dbReference>
<dbReference type="Pfam" id="PF06325">
    <property type="entry name" value="PrmA"/>
    <property type="match status" value="1"/>
</dbReference>